<evidence type="ECO:0000313" key="2">
    <source>
        <dbReference type="Proteomes" id="UP001172386"/>
    </source>
</evidence>
<organism evidence="1 2">
    <name type="scientific">Neophaeococcomyces mojaviensis</name>
    <dbReference type="NCBI Taxonomy" id="3383035"/>
    <lineage>
        <taxon>Eukaryota</taxon>
        <taxon>Fungi</taxon>
        <taxon>Dikarya</taxon>
        <taxon>Ascomycota</taxon>
        <taxon>Pezizomycotina</taxon>
        <taxon>Eurotiomycetes</taxon>
        <taxon>Chaetothyriomycetidae</taxon>
        <taxon>Chaetothyriales</taxon>
        <taxon>Chaetothyriales incertae sedis</taxon>
        <taxon>Neophaeococcomyces</taxon>
    </lineage>
</organism>
<dbReference type="EMBL" id="JAPDRQ010000239">
    <property type="protein sequence ID" value="KAJ9651711.1"/>
    <property type="molecule type" value="Genomic_DNA"/>
</dbReference>
<reference evidence="1" key="1">
    <citation type="submission" date="2022-10" db="EMBL/GenBank/DDBJ databases">
        <title>Culturing micro-colonial fungi from biological soil crusts in the Mojave desert and describing Neophaeococcomyces mojavensis, and introducing the new genera and species Taxawa tesnikishii.</title>
        <authorList>
            <person name="Kurbessoian T."/>
            <person name="Stajich J.E."/>
        </authorList>
    </citation>
    <scope>NUCLEOTIDE SEQUENCE</scope>
    <source>
        <strain evidence="1">JES_112</strain>
    </source>
</reference>
<protein>
    <submittedName>
        <fullName evidence="1">Uncharacterized protein</fullName>
    </submittedName>
</protein>
<comment type="caution">
    <text evidence="1">The sequence shown here is derived from an EMBL/GenBank/DDBJ whole genome shotgun (WGS) entry which is preliminary data.</text>
</comment>
<gene>
    <name evidence="1" type="ORF">H2198_009023</name>
</gene>
<proteinExistence type="predicted"/>
<keyword evidence="2" id="KW-1185">Reference proteome</keyword>
<sequence>MEPAGLAVGVVGLIGTFTTCMQCFEYIQYGKRFGKDYESAILRLDVSRLKLARWAESVGLNDPSRTRELQSSLKDREIEIAEQLLGAIKEAFDDVEKHSRRYESNQKLLSGSQETEDVLAVIDSEDESLSAKLKRMHLKTRNIMKSRHNTTSTIKKAKWALYDKKRFDFLISEIKEHTDALILNFPQAQRMQQILAQQQVNELARDTDERLMLQIASEETDSLLEEAVRAAITEQDGQKYNNIVVTGNARAFFGHDVAWGVNPAGCQYGSMTLDGHAVVHAGNVYRARGQRQIEFGQDALRVDQSTQGVTFR</sequence>
<evidence type="ECO:0000313" key="1">
    <source>
        <dbReference type="EMBL" id="KAJ9651711.1"/>
    </source>
</evidence>
<accession>A0ACC2ZVX8</accession>
<name>A0ACC2ZVX8_9EURO</name>
<dbReference type="Proteomes" id="UP001172386">
    <property type="component" value="Unassembled WGS sequence"/>
</dbReference>